<organism evidence="1 2">
    <name type="scientific">Plasticicumulans acidivorans</name>
    <dbReference type="NCBI Taxonomy" id="886464"/>
    <lineage>
        <taxon>Bacteria</taxon>
        <taxon>Pseudomonadati</taxon>
        <taxon>Pseudomonadota</taxon>
        <taxon>Gammaproteobacteria</taxon>
        <taxon>Candidatus Competibacteraceae</taxon>
        <taxon>Plasticicumulans</taxon>
    </lineage>
</organism>
<sequence>MTERHIPDPGRRHLLGALAAAGLLGALPGTARRAQAAGTATADWLLSAWGDSSGRHWAGGQRGADDTLRGVELPYRGHGLAFHPRHPGQLIACARRPGQRLARIDLVAGRVACFIDTEDGRHGGGHAAFSAAGDLLYSGETDADRGRGVIVVRDPLTLAPRAEWDAHGVEPHELCVLADGSLIVANGGLQLDPATGRRVLNRGATDSSLVRLDGRDGRLLDRWQLADREQSLRHLTVGADGTLWIGLQHQSADNDVAVLARLERSGRLSECATPAAVQSTLAAYCASLAADPRSGQLAISCTRGDRVLLFAADGRWLSAHALASASGVCFSAGHFIASGERGDLLLLDPQRPDAASRIATGTRWDNHLYAAPLT</sequence>
<accession>A0A317MWD9</accession>
<dbReference type="InterPro" id="IPR008311">
    <property type="entry name" value="UCP028101"/>
</dbReference>
<dbReference type="AlphaFoldDB" id="A0A317MWD9"/>
<proteinExistence type="predicted"/>
<dbReference type="Proteomes" id="UP000246569">
    <property type="component" value="Unassembled WGS sequence"/>
</dbReference>
<dbReference type="InterPro" id="IPR006311">
    <property type="entry name" value="TAT_signal"/>
</dbReference>
<evidence type="ECO:0000313" key="1">
    <source>
        <dbReference type="EMBL" id="PWV63216.1"/>
    </source>
</evidence>
<evidence type="ECO:0000313" key="2">
    <source>
        <dbReference type="Proteomes" id="UP000246569"/>
    </source>
</evidence>
<protein>
    <recommendedName>
        <fullName evidence="3">DUF1513 domain-containing protein</fullName>
    </recommendedName>
</protein>
<dbReference type="Gene3D" id="2.130.10.10">
    <property type="entry name" value="YVTN repeat-like/Quinoprotein amine dehydrogenase"/>
    <property type="match status" value="1"/>
</dbReference>
<keyword evidence="2" id="KW-1185">Reference proteome</keyword>
<dbReference type="PROSITE" id="PS51318">
    <property type="entry name" value="TAT"/>
    <property type="match status" value="1"/>
</dbReference>
<name>A0A317MWD9_9GAMM</name>
<dbReference type="SUPFAM" id="SSF63829">
    <property type="entry name" value="Calcium-dependent phosphotriesterase"/>
    <property type="match status" value="1"/>
</dbReference>
<reference evidence="1 2" key="1">
    <citation type="submission" date="2018-05" db="EMBL/GenBank/DDBJ databases">
        <title>Genomic Encyclopedia of Type Strains, Phase IV (KMG-IV): sequencing the most valuable type-strain genomes for metagenomic binning, comparative biology and taxonomic classification.</title>
        <authorList>
            <person name="Goeker M."/>
        </authorList>
    </citation>
    <scope>NUCLEOTIDE SEQUENCE [LARGE SCALE GENOMIC DNA]</scope>
    <source>
        <strain evidence="1 2">DSM 23606</strain>
    </source>
</reference>
<evidence type="ECO:0008006" key="3">
    <source>
        <dbReference type="Google" id="ProtNLM"/>
    </source>
</evidence>
<gene>
    <name evidence="1" type="ORF">C7443_103141</name>
</gene>
<dbReference type="RefSeq" id="WP_170123511.1">
    <property type="nucleotide sequence ID" value="NZ_QGTJ01000003.1"/>
</dbReference>
<comment type="caution">
    <text evidence="1">The sequence shown here is derived from an EMBL/GenBank/DDBJ whole genome shotgun (WGS) entry which is preliminary data.</text>
</comment>
<dbReference type="Pfam" id="PF07433">
    <property type="entry name" value="DUF1513"/>
    <property type="match status" value="1"/>
</dbReference>
<dbReference type="PIRSF" id="PIRSF028101">
    <property type="entry name" value="UCP028101"/>
    <property type="match status" value="1"/>
</dbReference>
<dbReference type="InterPro" id="IPR015943">
    <property type="entry name" value="WD40/YVTN_repeat-like_dom_sf"/>
</dbReference>
<dbReference type="EMBL" id="QGTJ01000003">
    <property type="protein sequence ID" value="PWV63216.1"/>
    <property type="molecule type" value="Genomic_DNA"/>
</dbReference>